<dbReference type="KEGG" id="pus:CKA81_03975"/>
<dbReference type="InterPro" id="IPR053167">
    <property type="entry name" value="Spore_coat_component"/>
</dbReference>
<evidence type="ECO:0000313" key="3">
    <source>
        <dbReference type="EMBL" id="QAA93089.1"/>
    </source>
</evidence>
<sequence>MKKTPAFFLRAGLFAFLLLAAAGPASAAVKNCGAHADNLIFGTINLLAGGVTDSSSTINYWCNADPGTRVLLCIGMEQDPRSGVFSPRTITQTNRPDVHMEFNVYSDAARSIIWGSLMAGGGYEPVPIIMSFGAGEYHQTGSTALYGRINSAGQAGLPAGYYNTNTFGGGPLSISYKTLATNETADCSTATIKRPKESSFYIEAIVRSDCRIDSTTTMDFGTVFMELNANVDSVATITITCNGGQSGNGYRVYLGNGLYATGNQRRMRGTPGFIRYELYRDPQRSSRWGTDWNDAVTGVGTGLPQSLTVYGRVPPQSPPGAARYSDTIIITLSY</sequence>
<gene>
    <name evidence="3" type="ORF">CKA81_03975</name>
</gene>
<proteinExistence type="predicted"/>
<reference evidence="3 4" key="1">
    <citation type="submission" date="2017-08" db="EMBL/GenBank/DDBJ databases">
        <authorList>
            <person name="Park S.-J."/>
            <person name="Kim H."/>
        </authorList>
    </citation>
    <scope>NUCLEOTIDE SEQUENCE [LARGE SCALE GENOMIC DNA]</scope>
    <source>
        <strain evidence="4">ye3</strain>
    </source>
</reference>
<dbReference type="Proteomes" id="UP000283474">
    <property type="component" value="Chromosome"/>
</dbReference>
<dbReference type="Pfam" id="PF05229">
    <property type="entry name" value="SCPU"/>
    <property type="match status" value="2"/>
</dbReference>
<keyword evidence="4" id="KW-1185">Reference proteome</keyword>
<keyword evidence="1" id="KW-0732">Signal</keyword>
<organism evidence="3 4">
    <name type="scientific">Pollutimonas thiosulfatoxidans</name>
    <dbReference type="NCBI Taxonomy" id="2028345"/>
    <lineage>
        <taxon>Bacteria</taxon>
        <taxon>Pseudomonadati</taxon>
        <taxon>Pseudomonadota</taxon>
        <taxon>Betaproteobacteria</taxon>
        <taxon>Burkholderiales</taxon>
        <taxon>Alcaligenaceae</taxon>
        <taxon>Pollutimonas</taxon>
    </lineage>
</organism>
<dbReference type="OrthoDB" id="8751277at2"/>
<evidence type="ECO:0000259" key="2">
    <source>
        <dbReference type="Pfam" id="PF05229"/>
    </source>
</evidence>
<feature type="domain" description="Spore coat protein U/FanG" evidence="2">
    <location>
        <begin position="26"/>
        <end position="163"/>
    </location>
</feature>
<protein>
    <recommendedName>
        <fullName evidence="2">Spore coat protein U/FanG domain-containing protein</fullName>
    </recommendedName>
</protein>
<accession>A0A410G9V0</accession>
<feature type="chain" id="PRO_5019380104" description="Spore coat protein U/FanG domain-containing protein" evidence="1">
    <location>
        <begin position="28"/>
        <end position="334"/>
    </location>
</feature>
<dbReference type="RefSeq" id="WP_128354144.1">
    <property type="nucleotide sequence ID" value="NZ_CP022987.1"/>
</dbReference>
<dbReference type="InterPro" id="IPR007893">
    <property type="entry name" value="Spore_coat_U/FanG"/>
</dbReference>
<name>A0A410G9V0_9BURK</name>
<feature type="signal peptide" evidence="1">
    <location>
        <begin position="1"/>
        <end position="27"/>
    </location>
</feature>
<dbReference type="SMART" id="SM00972">
    <property type="entry name" value="SCPU"/>
    <property type="match status" value="2"/>
</dbReference>
<feature type="domain" description="Spore coat protein U/FanG" evidence="2">
    <location>
        <begin position="199"/>
        <end position="331"/>
    </location>
</feature>
<evidence type="ECO:0000256" key="1">
    <source>
        <dbReference type="SAM" id="SignalP"/>
    </source>
</evidence>
<dbReference type="AlphaFoldDB" id="A0A410G9V0"/>
<evidence type="ECO:0000313" key="4">
    <source>
        <dbReference type="Proteomes" id="UP000283474"/>
    </source>
</evidence>
<dbReference type="PANTHER" id="PTHR37089">
    <property type="entry name" value="PROTEIN U-RELATED"/>
    <property type="match status" value="1"/>
</dbReference>
<dbReference type="EMBL" id="CP022987">
    <property type="protein sequence ID" value="QAA93089.1"/>
    <property type="molecule type" value="Genomic_DNA"/>
</dbReference>